<reference evidence="6 7" key="1">
    <citation type="journal article" date="2017" name="Environ. Microbiol.">
        <title>Decay of the glycolytic pathway and adaptation to intranuclear parasitism within Enterocytozoonidae microsporidia.</title>
        <authorList>
            <person name="Wiredu Boakye D."/>
            <person name="Jaroenlak P."/>
            <person name="Prachumwat A."/>
            <person name="Williams T.A."/>
            <person name="Bateman K.S."/>
            <person name="Itsathitphaisarn O."/>
            <person name="Sritunyalucksana K."/>
            <person name="Paszkiewicz K.H."/>
            <person name="Moore K.A."/>
            <person name="Stentiford G.D."/>
            <person name="Williams B.A."/>
        </authorList>
    </citation>
    <scope>NUCLEOTIDE SEQUENCE [LARGE SCALE GENOMIC DNA]</scope>
    <source>
        <strain evidence="6 7">GB1</strain>
    </source>
</reference>
<sequence>MLLRFDRHEKRLQSTTTTDAITVFFYTVNDGGVNLLGCNDEESVSFLNNKNARGVSGEIFSRNERVFCSLGKIELGKQKNARDELAAWSIQSSMGPLYKHVSTYHNGSSVSFTPFGMVEECYFGFILASYKYDHLLKENEDETHFSLVVPEEYTEIATVAHSQNKARFLGDTPSNLLTPTTFCEYAHEIFRGLDKIEIVVVEEERCREMGMNLMLSVGNGSAEPSKLLTVKYSGDSSTTRHKLAMVGKGVVFDSGGISLKPSKDMHRQKMDMMGGATMLLSLHAAARMNLPINATCTVPLVENMPGSKATNPGDIFKAANGIHVEVGNTDAEGRLILADALWYAQNCYGESPEFLIDAATLTGAIKVALGRIFGGFFTNSEAFSDLISGAAERGSELMWRMPLSAYYRKQLDSPVADCNNVGGPMAGASTAGEFLYQFVECEKWAHFDIACLKDESHMGAVYGRGATGRPIRAFYEIVRALSNN</sequence>
<dbReference type="PANTHER" id="PTHR11963:SF23">
    <property type="entry name" value="CYTOSOL AMINOPEPTIDASE"/>
    <property type="match status" value="1"/>
</dbReference>
<dbReference type="GO" id="GO:0005737">
    <property type="term" value="C:cytoplasm"/>
    <property type="evidence" value="ECO:0007669"/>
    <property type="project" value="InterPro"/>
</dbReference>
<dbReference type="Proteomes" id="UP000192639">
    <property type="component" value="Unassembled WGS sequence"/>
</dbReference>
<dbReference type="AlphaFoldDB" id="A0A1Y1S886"/>
<dbReference type="OrthoDB" id="412814at2759"/>
<evidence type="ECO:0000313" key="7">
    <source>
        <dbReference type="Proteomes" id="UP000192639"/>
    </source>
</evidence>
<keyword evidence="2" id="KW-0031">Aminopeptidase</keyword>
<keyword evidence="3" id="KW-0645">Protease</keyword>
<feature type="domain" description="Cytosol aminopeptidase" evidence="5">
    <location>
        <begin position="328"/>
        <end position="335"/>
    </location>
</feature>
<evidence type="ECO:0000256" key="1">
    <source>
        <dbReference type="ARBA" id="ARBA00009528"/>
    </source>
</evidence>
<keyword evidence="7" id="KW-1185">Reference proteome</keyword>
<dbReference type="GO" id="GO:0070006">
    <property type="term" value="F:metalloaminopeptidase activity"/>
    <property type="evidence" value="ECO:0007669"/>
    <property type="project" value="InterPro"/>
</dbReference>
<keyword evidence="4" id="KW-0378">Hydrolase</keyword>
<dbReference type="GO" id="GO:0030145">
    <property type="term" value="F:manganese ion binding"/>
    <property type="evidence" value="ECO:0007669"/>
    <property type="project" value="InterPro"/>
</dbReference>
<proteinExistence type="inferred from homology"/>
<dbReference type="InterPro" id="IPR000819">
    <property type="entry name" value="Peptidase_M17_C"/>
</dbReference>
<dbReference type="Gene3D" id="3.40.630.10">
    <property type="entry name" value="Zn peptidases"/>
    <property type="match status" value="1"/>
</dbReference>
<dbReference type="PRINTS" id="PR00481">
    <property type="entry name" value="LAMNOPPTDASE"/>
</dbReference>
<dbReference type="EMBL" id="LWDP01000028">
    <property type="protein sequence ID" value="ORD94237.1"/>
    <property type="molecule type" value="Genomic_DNA"/>
</dbReference>
<dbReference type="PROSITE" id="PS00631">
    <property type="entry name" value="CYTOSOL_AP"/>
    <property type="match status" value="1"/>
</dbReference>
<dbReference type="InterPro" id="IPR011356">
    <property type="entry name" value="Leucine_aapep/pepB"/>
</dbReference>
<evidence type="ECO:0000259" key="5">
    <source>
        <dbReference type="PROSITE" id="PS00631"/>
    </source>
</evidence>
<dbReference type="GO" id="GO:0006508">
    <property type="term" value="P:proteolysis"/>
    <property type="evidence" value="ECO:0007669"/>
    <property type="project" value="UniProtKB-KW"/>
</dbReference>
<gene>
    <name evidence="6" type="primary">AMPL</name>
    <name evidence="6" type="ORF">ECANGB1_996</name>
</gene>
<evidence type="ECO:0000313" key="6">
    <source>
        <dbReference type="EMBL" id="ORD94237.1"/>
    </source>
</evidence>
<comment type="caution">
    <text evidence="6">The sequence shown here is derived from an EMBL/GenBank/DDBJ whole genome shotgun (WGS) entry which is preliminary data.</text>
</comment>
<dbReference type="PANTHER" id="PTHR11963">
    <property type="entry name" value="LEUCINE AMINOPEPTIDASE-RELATED"/>
    <property type="match status" value="1"/>
</dbReference>
<dbReference type="CDD" id="cd00433">
    <property type="entry name" value="Peptidase_M17"/>
    <property type="match status" value="1"/>
</dbReference>
<dbReference type="Pfam" id="PF00883">
    <property type="entry name" value="Peptidase_M17"/>
    <property type="match status" value="1"/>
</dbReference>
<evidence type="ECO:0000256" key="2">
    <source>
        <dbReference type="ARBA" id="ARBA00022438"/>
    </source>
</evidence>
<protein>
    <submittedName>
        <fullName evidence="6">AMPL</fullName>
    </submittedName>
</protein>
<evidence type="ECO:0000256" key="3">
    <source>
        <dbReference type="ARBA" id="ARBA00022670"/>
    </source>
</evidence>
<organism evidence="6 7">
    <name type="scientific">Enterospora canceri</name>
    <dbReference type="NCBI Taxonomy" id="1081671"/>
    <lineage>
        <taxon>Eukaryota</taxon>
        <taxon>Fungi</taxon>
        <taxon>Fungi incertae sedis</taxon>
        <taxon>Microsporidia</taxon>
        <taxon>Enterocytozoonidae</taxon>
        <taxon>Enterospora</taxon>
    </lineage>
</organism>
<comment type="similarity">
    <text evidence="1">Belongs to the peptidase M17 family.</text>
</comment>
<dbReference type="SUPFAM" id="SSF53187">
    <property type="entry name" value="Zn-dependent exopeptidases"/>
    <property type="match status" value="1"/>
</dbReference>
<name>A0A1Y1S886_9MICR</name>
<accession>A0A1Y1S886</accession>
<evidence type="ECO:0000256" key="4">
    <source>
        <dbReference type="ARBA" id="ARBA00022801"/>
    </source>
</evidence>
<dbReference type="VEuPathDB" id="MicrosporidiaDB:ECANGB1_996"/>